<dbReference type="Proteomes" id="UP001189429">
    <property type="component" value="Unassembled WGS sequence"/>
</dbReference>
<organism evidence="2 3">
    <name type="scientific">Prorocentrum cordatum</name>
    <dbReference type="NCBI Taxonomy" id="2364126"/>
    <lineage>
        <taxon>Eukaryota</taxon>
        <taxon>Sar</taxon>
        <taxon>Alveolata</taxon>
        <taxon>Dinophyceae</taxon>
        <taxon>Prorocentrales</taxon>
        <taxon>Prorocentraceae</taxon>
        <taxon>Prorocentrum</taxon>
    </lineage>
</organism>
<protein>
    <submittedName>
        <fullName evidence="2">Uncharacterized protein</fullName>
    </submittedName>
</protein>
<proteinExistence type="predicted"/>
<evidence type="ECO:0000313" key="3">
    <source>
        <dbReference type="Proteomes" id="UP001189429"/>
    </source>
</evidence>
<keyword evidence="3" id="KW-1185">Reference proteome</keyword>
<dbReference type="EMBL" id="CAUYUJ010006646">
    <property type="protein sequence ID" value="CAK0818083.1"/>
    <property type="molecule type" value="Genomic_DNA"/>
</dbReference>
<evidence type="ECO:0000256" key="1">
    <source>
        <dbReference type="SAM" id="MobiDB-lite"/>
    </source>
</evidence>
<comment type="caution">
    <text evidence="2">The sequence shown here is derived from an EMBL/GenBank/DDBJ whole genome shotgun (WGS) entry which is preliminary data.</text>
</comment>
<evidence type="ECO:0000313" key="2">
    <source>
        <dbReference type="EMBL" id="CAK0818083.1"/>
    </source>
</evidence>
<feature type="non-terminal residue" evidence="2">
    <location>
        <position position="53"/>
    </location>
</feature>
<feature type="compositionally biased region" description="Polar residues" evidence="1">
    <location>
        <begin position="38"/>
        <end position="53"/>
    </location>
</feature>
<reference evidence="2" key="1">
    <citation type="submission" date="2023-10" db="EMBL/GenBank/DDBJ databases">
        <authorList>
            <person name="Chen Y."/>
            <person name="Shah S."/>
            <person name="Dougan E. K."/>
            <person name="Thang M."/>
            <person name="Chan C."/>
        </authorList>
    </citation>
    <scope>NUCLEOTIDE SEQUENCE [LARGE SCALE GENOMIC DNA]</scope>
</reference>
<accession>A0ABN9RHL0</accession>
<feature type="non-terminal residue" evidence="2">
    <location>
        <position position="1"/>
    </location>
</feature>
<feature type="region of interest" description="Disordered" evidence="1">
    <location>
        <begin position="33"/>
        <end position="53"/>
    </location>
</feature>
<gene>
    <name evidence="2" type="ORF">PCOR1329_LOCUS20457</name>
</gene>
<sequence>GGGGPACARGGGGGGRRFAQRPSQVSIHAIPYEHHPSAGQTPSAVSSLSTPEL</sequence>
<name>A0ABN9RHL0_9DINO</name>